<evidence type="ECO:0008006" key="2">
    <source>
        <dbReference type="Google" id="ProtNLM"/>
    </source>
</evidence>
<name>A0AAU8AYR4_9CAUD</name>
<sequence>MTRKSQELLEKLIDSYRNTGKNEFDSFSYLGYSLSNVKELENEGYVALNNDVIESFKLTPYALNQ</sequence>
<evidence type="ECO:0000313" key="1">
    <source>
        <dbReference type="EMBL" id="XCD05147.1"/>
    </source>
</evidence>
<accession>A0AAU8AYR4</accession>
<proteinExistence type="predicted"/>
<reference evidence="1" key="1">
    <citation type="submission" date="2024-03" db="EMBL/GenBank/DDBJ databases">
        <title>Diverse circular DNA viruses in blood, oral, and fecal samples of captive lemurs.</title>
        <authorList>
            <person name="Paietta E.N."/>
            <person name="Kraberger S."/>
            <person name="Lund M.C."/>
            <person name="Custer J.M."/>
            <person name="Vargas K.M."/>
            <person name="Ehmke E.E."/>
            <person name="Yoder A.D."/>
            <person name="Varsani A."/>
        </authorList>
    </citation>
    <scope>NUCLEOTIDE SEQUENCE</scope>
    <source>
        <strain evidence="1">Duke_24FS_4</strain>
    </source>
</reference>
<organism evidence="1">
    <name type="scientific">Dulem virus 35</name>
    <dbReference type="NCBI Taxonomy" id="3145753"/>
    <lineage>
        <taxon>Viruses</taxon>
        <taxon>Duplodnaviria</taxon>
        <taxon>Heunggongvirae</taxon>
        <taxon>Uroviricota</taxon>
        <taxon>Caudoviricetes</taxon>
    </lineage>
</organism>
<dbReference type="EMBL" id="PP511522">
    <property type="protein sequence ID" value="XCD05147.1"/>
    <property type="molecule type" value="Genomic_DNA"/>
</dbReference>
<protein>
    <recommendedName>
        <fullName evidence="2">Phage protein</fullName>
    </recommendedName>
</protein>